<evidence type="ECO:0000256" key="6">
    <source>
        <dbReference type="ARBA" id="ARBA00022989"/>
    </source>
</evidence>
<keyword evidence="2" id="KW-0813">Transport</keyword>
<dbReference type="Gene3D" id="1.20.1740.10">
    <property type="entry name" value="Amino acid/polyamine transporter I"/>
    <property type="match status" value="1"/>
</dbReference>
<feature type="transmembrane region" description="Helical" evidence="9">
    <location>
        <begin position="180"/>
        <end position="197"/>
    </location>
</feature>
<comment type="subcellular location">
    <subcellularLocation>
        <location evidence="1">Cell inner membrane</location>
        <topology evidence="1">Multi-pass membrane protein</topology>
    </subcellularLocation>
</comment>
<feature type="transmembrane region" description="Helical" evidence="9">
    <location>
        <begin position="384"/>
        <end position="402"/>
    </location>
</feature>
<evidence type="ECO:0000256" key="5">
    <source>
        <dbReference type="ARBA" id="ARBA00022692"/>
    </source>
</evidence>
<feature type="transmembrane region" description="Helical" evidence="9">
    <location>
        <begin position="62"/>
        <end position="79"/>
    </location>
</feature>
<keyword evidence="5 9" id="KW-0812">Transmembrane</keyword>
<evidence type="ECO:0000256" key="1">
    <source>
        <dbReference type="ARBA" id="ARBA00004429"/>
    </source>
</evidence>
<evidence type="ECO:0000256" key="4">
    <source>
        <dbReference type="ARBA" id="ARBA00022519"/>
    </source>
</evidence>
<feature type="transmembrane region" description="Helical" evidence="9">
    <location>
        <begin position="263"/>
        <end position="287"/>
    </location>
</feature>
<feature type="transmembrane region" description="Helical" evidence="9">
    <location>
        <begin position="307"/>
        <end position="331"/>
    </location>
</feature>
<dbReference type="GO" id="GO:0005886">
    <property type="term" value="C:plasma membrane"/>
    <property type="evidence" value="ECO:0007669"/>
    <property type="project" value="UniProtKB-SubCell"/>
</dbReference>
<organism evidence="10 11">
    <name type="scientific">Shewanella chilikensis</name>
    <dbReference type="NCBI Taxonomy" id="558541"/>
    <lineage>
        <taxon>Bacteria</taxon>
        <taxon>Pseudomonadati</taxon>
        <taxon>Pseudomonadota</taxon>
        <taxon>Gammaproteobacteria</taxon>
        <taxon>Alteromonadales</taxon>
        <taxon>Shewanellaceae</taxon>
        <taxon>Shewanella</taxon>
    </lineage>
</organism>
<keyword evidence="6 9" id="KW-1133">Transmembrane helix</keyword>
<evidence type="ECO:0000256" key="7">
    <source>
        <dbReference type="ARBA" id="ARBA00023136"/>
    </source>
</evidence>
<name>A0A6G7LVW1_9GAMM</name>
<evidence type="ECO:0000313" key="11">
    <source>
        <dbReference type="Proteomes" id="UP000502117"/>
    </source>
</evidence>
<sequence>MQQEITGTQVQDAVLTPTTPGKGQVSGSLAWTAQDTTWMLSLFGTAVGAGILFLPMNAGLGGFWPLLLLTILIGPMTYLSHRGLSRFVCASKIEGSDITQVVEEYFGVGAGRAITWLYFLAIYPIVLIYGVSITNTVDSFMVHQLGMASLPRWLLSGALIAGMMAVMVAGERLMLKVTQFLVYPLVGILLFMSLYLIPDWKLDTLMQVPSAGEFLGIVWVTIPVLIFSFNHSPAISQFAVSLKREHGANAAKKADMILRNTAMMLLGFVMLFVFSCVLAMSPAQLAQAKASNLPILSYLANIHDSAFISYVGPVVAFVAIVSSFFGHYLGATEGLKGIASKQLPFVRERCSDKGLNRGIQLFMFLTVWGAAIANPSILTMIEALGGPVIAAILYLMPMYAVYKVPALKAYRGRLSNIFVIVAGLMSMTAIFYSFFQG</sequence>
<dbReference type="PANTHER" id="PTHR35334">
    <property type="entry name" value="SERINE TRANSPORTER"/>
    <property type="match status" value="1"/>
</dbReference>
<dbReference type="AlphaFoldDB" id="A0A6G7LVW1"/>
<feature type="transmembrane region" description="Helical" evidence="9">
    <location>
        <begin position="113"/>
        <end position="133"/>
    </location>
</feature>
<reference evidence="10 11" key="1">
    <citation type="submission" date="2019-11" db="EMBL/GenBank/DDBJ databases">
        <title>Complete Genome Sequence of Shewanella chilikensis Strain DC57, Isolated from Corroded Seal Rings at a floating production facility in Australia.</title>
        <authorList>
            <person name="Salgar-Chaparro S.J."/>
            <person name="Castillo-Villamizar G.A."/>
            <person name="Poehlein A."/>
            <person name="Daniel R."/>
            <person name="Machuca L."/>
        </authorList>
    </citation>
    <scope>NUCLEOTIDE SEQUENCE [LARGE SCALE GENOMIC DNA]</scope>
    <source>
        <strain evidence="10 11">DC57</strain>
    </source>
</reference>
<keyword evidence="4" id="KW-0997">Cell inner membrane</keyword>
<feature type="transmembrane region" description="Helical" evidence="9">
    <location>
        <begin position="38"/>
        <end position="56"/>
    </location>
</feature>
<evidence type="ECO:0000256" key="2">
    <source>
        <dbReference type="ARBA" id="ARBA00022448"/>
    </source>
</evidence>
<feature type="region of interest" description="Disordered" evidence="8">
    <location>
        <begin position="1"/>
        <end position="23"/>
    </location>
</feature>
<keyword evidence="3" id="KW-1003">Cell membrane</keyword>
<dbReference type="GO" id="GO:0003333">
    <property type="term" value="P:amino acid transmembrane transport"/>
    <property type="evidence" value="ECO:0007669"/>
    <property type="project" value="InterPro"/>
</dbReference>
<dbReference type="Pfam" id="PF03222">
    <property type="entry name" value="Trp_Tyr_perm"/>
    <property type="match status" value="1"/>
</dbReference>
<dbReference type="PANTHER" id="PTHR35334:SF2">
    <property type="entry name" value="SERINE TRANSPORTER SDAC"/>
    <property type="match status" value="1"/>
</dbReference>
<dbReference type="InterPro" id="IPR018227">
    <property type="entry name" value="Amino_acid_transport_2"/>
</dbReference>
<keyword evidence="7 9" id="KW-0472">Membrane</keyword>
<evidence type="ECO:0000313" key="10">
    <source>
        <dbReference type="EMBL" id="QIJ05775.1"/>
    </source>
</evidence>
<feature type="transmembrane region" description="Helical" evidence="9">
    <location>
        <begin position="414"/>
        <end position="435"/>
    </location>
</feature>
<dbReference type="KEGG" id="schk:GII14_17555"/>
<proteinExistence type="predicted"/>
<dbReference type="Proteomes" id="UP000502117">
    <property type="component" value="Chromosome"/>
</dbReference>
<protein>
    <submittedName>
        <fullName evidence="10">HAAAP family serine/threonine permease</fullName>
    </submittedName>
</protein>
<feature type="transmembrane region" description="Helical" evidence="9">
    <location>
        <begin position="359"/>
        <end position="378"/>
    </location>
</feature>
<evidence type="ECO:0000256" key="9">
    <source>
        <dbReference type="SAM" id="Phobius"/>
    </source>
</evidence>
<dbReference type="RefSeq" id="WP_165565568.1">
    <property type="nucleotide sequence ID" value="NZ_CP045857.1"/>
</dbReference>
<feature type="transmembrane region" description="Helical" evidence="9">
    <location>
        <begin position="153"/>
        <end position="173"/>
    </location>
</feature>
<accession>A0A6G7LVW1</accession>
<feature type="transmembrane region" description="Helical" evidence="9">
    <location>
        <begin position="217"/>
        <end position="242"/>
    </location>
</feature>
<gene>
    <name evidence="10" type="ORF">GII14_17555</name>
</gene>
<evidence type="ECO:0000256" key="8">
    <source>
        <dbReference type="SAM" id="MobiDB-lite"/>
    </source>
</evidence>
<dbReference type="EMBL" id="CP045857">
    <property type="protein sequence ID" value="QIJ05775.1"/>
    <property type="molecule type" value="Genomic_DNA"/>
</dbReference>
<evidence type="ECO:0000256" key="3">
    <source>
        <dbReference type="ARBA" id="ARBA00022475"/>
    </source>
</evidence>